<reference evidence="1 2" key="1">
    <citation type="submission" date="2020-04" db="EMBL/GenBank/DDBJ databases">
        <title>Achromobacter ruhlandii genome sequencing and assembly.</title>
        <authorList>
            <person name="Martins R.C.R."/>
            <person name="Perdigao-Neto L.V."/>
            <person name="Levin A.S.S."/>
            <person name="Costa S.F."/>
        </authorList>
    </citation>
    <scope>NUCLEOTIDE SEQUENCE [LARGE SCALE GENOMIC DNA]</scope>
    <source>
        <strain evidence="1 2">9035ralo</strain>
    </source>
</reference>
<evidence type="ECO:0000313" key="2">
    <source>
        <dbReference type="Proteomes" id="UP000542405"/>
    </source>
</evidence>
<proteinExistence type="predicted"/>
<organism evidence="1 2">
    <name type="scientific">Achromobacter ruhlandii</name>
    <dbReference type="NCBI Taxonomy" id="72557"/>
    <lineage>
        <taxon>Bacteria</taxon>
        <taxon>Pseudomonadati</taxon>
        <taxon>Pseudomonadota</taxon>
        <taxon>Betaproteobacteria</taxon>
        <taxon>Burkholderiales</taxon>
        <taxon>Alcaligenaceae</taxon>
        <taxon>Achromobacter</taxon>
    </lineage>
</organism>
<evidence type="ECO:0000313" key="1">
    <source>
        <dbReference type="EMBL" id="NMU88563.1"/>
    </source>
</evidence>
<evidence type="ECO:0008006" key="3">
    <source>
        <dbReference type="Google" id="ProtNLM"/>
    </source>
</evidence>
<sequence>MADTNFFELFTVTWAQAGTVDVITDVQYKTGWTYIGSLPPTVEQFNKDQQLNDERMGWLYRQLAAVAALTGRPLSAAGDDAISFALQNLNASNLSAGTVPVARLAGTASSLTAGAATKLAVSRSFSVEGGATAATQAFDGTGDVKLTVTGLDVGKANAGVLAVARGGTGLGAVAAGDYLVGTGGGALATKTPVQVLNHIGGAPLDSPGLTGTPTAPTPAATDRSTRIATTAFVAGNFPRLYSIAALPAQDVGPIIVIECAEVWTWSASQYFTGYRSPLCGRPLDGHTATPLANEVDAIGGLLSKVDYAPLWGYAQEQGLVKTEAVWQANRGAHWFTDYSVTQFRVPDPRDMFRRFTGTDADTANARALGSRQTDAIQRVTGTLTDIAAGATGGTSGVFSKTRDTGTIYSISQTQGYLRFMDAVMSLSVGARTSTETRPINTAYYPRIHA</sequence>
<dbReference type="RefSeq" id="WP_169535720.1">
    <property type="nucleotide sequence ID" value="NZ_JABBZE010000006.1"/>
</dbReference>
<dbReference type="SUPFAM" id="SSF88874">
    <property type="entry name" value="Receptor-binding domain of short tail fibre protein gp12"/>
    <property type="match status" value="1"/>
</dbReference>
<protein>
    <recommendedName>
        <fullName evidence="3">Phage tail protein</fullName>
    </recommendedName>
</protein>
<accession>A0A848NDA3</accession>
<dbReference type="EMBL" id="JABBZE010000006">
    <property type="protein sequence ID" value="NMU88563.1"/>
    <property type="molecule type" value="Genomic_DNA"/>
</dbReference>
<gene>
    <name evidence="1" type="ORF">HGQ98_01500</name>
</gene>
<comment type="caution">
    <text evidence="1">The sequence shown here is derived from an EMBL/GenBank/DDBJ whole genome shotgun (WGS) entry which is preliminary data.</text>
</comment>
<dbReference type="Proteomes" id="UP000542405">
    <property type="component" value="Unassembled WGS sequence"/>
</dbReference>
<dbReference type="AlphaFoldDB" id="A0A848NDA3"/>
<name>A0A848NDA3_9BURK</name>